<feature type="transmembrane region" description="Helical" evidence="1">
    <location>
        <begin position="21"/>
        <end position="39"/>
    </location>
</feature>
<dbReference type="WBParaSite" id="Smp_315900.3">
    <property type="protein sequence ID" value="Smp_315900.3"/>
    <property type="gene ID" value="Smp_315900"/>
</dbReference>
<sequence length="98" mass="11675">MFRYFVQCKYNLQLKNFFSQIIKPFFCFLFFLNFYSLLINNVGETYPTYHQMKVVDAFRMGLGPHIDLEHRRSIGSLAFRQRQNSSIEYVDADAPDES</sequence>
<dbReference type="STRING" id="6183.A0A5K4F4D2"/>
<reference evidence="2" key="1">
    <citation type="submission" date="2019-11" db="UniProtKB">
        <authorList>
            <consortium name="WormBaseParasite"/>
        </authorList>
    </citation>
    <scope>IDENTIFICATION</scope>
    <source>
        <strain evidence="2">Puerto Rican</strain>
    </source>
</reference>
<keyword evidence="1" id="KW-0472">Membrane</keyword>
<accession>A0A5K4F4D2</accession>
<evidence type="ECO:0000313" key="2">
    <source>
        <dbReference type="WBParaSite" id="Smp_315900.3"/>
    </source>
</evidence>
<proteinExistence type="predicted"/>
<name>A0A5K4F4D2_SCHMA</name>
<dbReference type="ExpressionAtlas" id="A0A5K4F4D2">
    <property type="expression patterns" value="baseline"/>
</dbReference>
<keyword evidence="1" id="KW-1133">Transmembrane helix</keyword>
<dbReference type="AlphaFoldDB" id="A0A5K4F4D2"/>
<keyword evidence="1" id="KW-0812">Transmembrane</keyword>
<organism evidence="2">
    <name type="scientific">Schistosoma mansoni</name>
    <name type="common">Blood fluke</name>
    <dbReference type="NCBI Taxonomy" id="6183"/>
    <lineage>
        <taxon>Eukaryota</taxon>
        <taxon>Metazoa</taxon>
        <taxon>Spiralia</taxon>
        <taxon>Lophotrochozoa</taxon>
        <taxon>Platyhelminthes</taxon>
        <taxon>Trematoda</taxon>
        <taxon>Digenea</taxon>
        <taxon>Strigeidida</taxon>
        <taxon>Schistosomatoidea</taxon>
        <taxon>Schistosomatidae</taxon>
        <taxon>Schistosoma</taxon>
    </lineage>
</organism>
<protein>
    <submittedName>
        <fullName evidence="2">Calcium-transporting ATPase</fullName>
    </submittedName>
</protein>
<dbReference type="InParanoid" id="A0A5K4F4D2"/>
<evidence type="ECO:0000256" key="1">
    <source>
        <dbReference type="SAM" id="Phobius"/>
    </source>
</evidence>